<evidence type="ECO:0000313" key="7">
    <source>
        <dbReference type="Proteomes" id="UP001652740"/>
    </source>
</evidence>
<accession>A0A6J3BUG2</accession>
<evidence type="ECO:0000313" key="8">
    <source>
        <dbReference type="RefSeq" id="XP_026754093.3"/>
    </source>
</evidence>
<evidence type="ECO:0000256" key="1">
    <source>
        <dbReference type="ARBA" id="ARBA00005928"/>
    </source>
</evidence>
<reference evidence="8 9" key="1">
    <citation type="submission" date="2025-05" db="UniProtKB">
        <authorList>
            <consortium name="RefSeq"/>
        </authorList>
    </citation>
    <scope>IDENTIFICATION</scope>
    <source>
        <tissue evidence="8 9">Whole larvae</tissue>
    </source>
</reference>
<keyword evidence="4" id="KW-0521">NADP</keyword>
<comment type="catalytic activity">
    <reaction evidence="4">
        <text>a long-chain fatty acyl-CoA + 2 NADPH + 2 H(+) = a long-chain primary fatty alcohol + 2 NADP(+) + CoA</text>
        <dbReference type="Rhea" id="RHEA:52716"/>
        <dbReference type="ChEBI" id="CHEBI:15378"/>
        <dbReference type="ChEBI" id="CHEBI:57287"/>
        <dbReference type="ChEBI" id="CHEBI:57783"/>
        <dbReference type="ChEBI" id="CHEBI:58349"/>
        <dbReference type="ChEBI" id="CHEBI:77396"/>
        <dbReference type="ChEBI" id="CHEBI:83139"/>
        <dbReference type="EC" id="1.2.1.84"/>
    </reaction>
</comment>
<name>A0A6J3BUG2_GALME</name>
<evidence type="ECO:0000259" key="5">
    <source>
        <dbReference type="Pfam" id="PF03015"/>
    </source>
</evidence>
<dbReference type="CDD" id="cd05236">
    <property type="entry name" value="FAR-N_SDR_e"/>
    <property type="match status" value="1"/>
</dbReference>
<dbReference type="GeneID" id="113514255"/>
<dbReference type="RefSeq" id="XP_026754093.3">
    <property type="nucleotide sequence ID" value="XM_026898292.3"/>
</dbReference>
<evidence type="ECO:0000256" key="3">
    <source>
        <dbReference type="ARBA" id="ARBA00023098"/>
    </source>
</evidence>
<evidence type="ECO:0000259" key="6">
    <source>
        <dbReference type="Pfam" id="PF07993"/>
    </source>
</evidence>
<sequence length="526" mass="60402">MDPAVAIEQAALKKHKAMNEALERGDSEIQQFYEGCVVLVTGGSGFLGKHLIEKLLRSCDIKKIYLLMRAKRNKSVNSRLHEILQDPVFDNLRQKRSNFENPLVPLIGDVNTLGLGLDNDDRRKITKEVEIIFHAAATTRFDETLRNATITNVRGTREILALAKNCKKLRSFVYISTAYGFATKDNVKTCILEQFYPSPIEPDTLINIAENFNNKALEDVALRLTKQWPNTYTFTKIVTEELIRLTKEDLPICIVRPTIVIGSYSEPSPGWLDKSNVFGASGILLGLGLGIIHVVLADRDIKIDLIPVDMVTNSIIAAGWKTSTRWLSGCKDTKIYTVSNSRNPCLWGILNSYMKTDLRSIISPRAVWYCTAIETKYLQVAYLLTWLFHFIPAYFVDGVLSIIGKEPILNKVYNKAWKITSVLSHFTTNEWIFTDKNTMELYQSLCKTDQDIFAFDSKVINWKEMLLIWGVGLRKYILRDGLKDTNASMKKQFWLKMLNYIVLAVYIFIWWYIFVFVYWILKFDFN</sequence>
<comment type="similarity">
    <text evidence="1 4">Belongs to the fatty acyl-CoA reductase family.</text>
</comment>
<dbReference type="SUPFAM" id="SSF51735">
    <property type="entry name" value="NAD(P)-binding Rossmann-fold domains"/>
    <property type="match status" value="1"/>
</dbReference>
<evidence type="ECO:0000313" key="9">
    <source>
        <dbReference type="RefSeq" id="XP_031764022.2"/>
    </source>
</evidence>
<dbReference type="InterPro" id="IPR026055">
    <property type="entry name" value="FAR"/>
</dbReference>
<organism evidence="7 9">
    <name type="scientific">Galleria mellonella</name>
    <name type="common">Greater wax moth</name>
    <dbReference type="NCBI Taxonomy" id="7137"/>
    <lineage>
        <taxon>Eukaryota</taxon>
        <taxon>Metazoa</taxon>
        <taxon>Ecdysozoa</taxon>
        <taxon>Arthropoda</taxon>
        <taxon>Hexapoda</taxon>
        <taxon>Insecta</taxon>
        <taxon>Pterygota</taxon>
        <taxon>Neoptera</taxon>
        <taxon>Endopterygota</taxon>
        <taxon>Lepidoptera</taxon>
        <taxon>Glossata</taxon>
        <taxon>Ditrysia</taxon>
        <taxon>Pyraloidea</taxon>
        <taxon>Pyralidae</taxon>
        <taxon>Galleriinae</taxon>
        <taxon>Galleria</taxon>
    </lineage>
</organism>
<dbReference type="InterPro" id="IPR013120">
    <property type="entry name" value="FAR_NAD-bd"/>
</dbReference>
<dbReference type="RefSeq" id="XP_031764022.2">
    <property type="nucleotide sequence ID" value="XM_031908162.2"/>
</dbReference>
<protein>
    <recommendedName>
        <fullName evidence="4">Fatty acyl-CoA reductase</fullName>
        <ecNumber evidence="4">1.2.1.84</ecNumber>
    </recommendedName>
</protein>
<dbReference type="Pfam" id="PF07993">
    <property type="entry name" value="NAD_binding_4"/>
    <property type="match status" value="1"/>
</dbReference>
<dbReference type="InterPro" id="IPR036291">
    <property type="entry name" value="NAD(P)-bd_dom_sf"/>
</dbReference>
<proteinExistence type="inferred from homology"/>
<keyword evidence="3 4" id="KW-0443">Lipid metabolism</keyword>
<dbReference type="InterPro" id="IPR033640">
    <property type="entry name" value="FAR_C"/>
</dbReference>
<feature type="domain" description="Thioester reductase (TE)" evidence="6">
    <location>
        <begin position="40"/>
        <end position="315"/>
    </location>
</feature>
<feature type="domain" description="Fatty acyl-CoA reductase C-terminal" evidence="5">
    <location>
        <begin position="388"/>
        <end position="480"/>
    </location>
</feature>
<evidence type="ECO:0000256" key="2">
    <source>
        <dbReference type="ARBA" id="ARBA00022516"/>
    </source>
</evidence>
<dbReference type="Gene3D" id="3.40.50.720">
    <property type="entry name" value="NAD(P)-binding Rossmann-like Domain"/>
    <property type="match status" value="1"/>
</dbReference>
<dbReference type="EC" id="1.2.1.84" evidence="4"/>
<keyword evidence="4" id="KW-0560">Oxidoreductase</keyword>
<feature type="transmembrane region" description="Helical" evidence="4">
    <location>
        <begin position="498"/>
        <end position="521"/>
    </location>
</feature>
<keyword evidence="4" id="KW-0472">Membrane</keyword>
<keyword evidence="4" id="KW-0812">Transmembrane</keyword>
<dbReference type="CDD" id="cd09071">
    <property type="entry name" value="FAR_C"/>
    <property type="match status" value="1"/>
</dbReference>
<dbReference type="PANTHER" id="PTHR11011">
    <property type="entry name" value="MALE STERILITY PROTEIN 2-RELATED"/>
    <property type="match status" value="1"/>
</dbReference>
<keyword evidence="2 4" id="KW-0444">Lipid biosynthesis</keyword>
<dbReference type="PANTHER" id="PTHR11011:SF116">
    <property type="entry name" value="FATTY ACYL-COA REDUCTASE CG5065-RELATED"/>
    <property type="match status" value="1"/>
</dbReference>
<gene>
    <name evidence="8 9" type="primary">LOC113514255</name>
</gene>
<dbReference type="Pfam" id="PF03015">
    <property type="entry name" value="Sterile"/>
    <property type="match status" value="1"/>
</dbReference>
<keyword evidence="4" id="KW-1133">Transmembrane helix</keyword>
<evidence type="ECO:0000256" key="4">
    <source>
        <dbReference type="RuleBase" id="RU363097"/>
    </source>
</evidence>
<comment type="function">
    <text evidence="4">Catalyzes the reduction of fatty acyl-CoA to fatty alcohols.</text>
</comment>
<keyword evidence="7" id="KW-1185">Reference proteome</keyword>
<dbReference type="Proteomes" id="UP001652740">
    <property type="component" value="Unplaced"/>
</dbReference>